<proteinExistence type="predicted"/>
<keyword evidence="2" id="KW-1185">Reference proteome</keyword>
<sequence length="74" mass="8427">MLAINAGRRIADRAINAWCGQGLVEIARLKHYRGAGVPQEILGQDAGYSGYGASRYSWTLLPYYYIYDEWLHMD</sequence>
<organism evidence="1 2">
    <name type="scientific">Plutella xylostella</name>
    <name type="common">Diamondback moth</name>
    <name type="synonym">Plutella maculipennis</name>
    <dbReference type="NCBI Taxonomy" id="51655"/>
    <lineage>
        <taxon>Eukaryota</taxon>
        <taxon>Metazoa</taxon>
        <taxon>Ecdysozoa</taxon>
        <taxon>Arthropoda</taxon>
        <taxon>Hexapoda</taxon>
        <taxon>Insecta</taxon>
        <taxon>Pterygota</taxon>
        <taxon>Neoptera</taxon>
        <taxon>Endopterygota</taxon>
        <taxon>Lepidoptera</taxon>
        <taxon>Glossata</taxon>
        <taxon>Ditrysia</taxon>
        <taxon>Yponomeutoidea</taxon>
        <taxon>Plutellidae</taxon>
        <taxon>Plutella</taxon>
    </lineage>
</organism>
<evidence type="ECO:0000313" key="2">
    <source>
        <dbReference type="Proteomes" id="UP000823941"/>
    </source>
</evidence>
<dbReference type="EMBL" id="JAHIBW010000009">
    <property type="protein sequence ID" value="KAG7308088.1"/>
    <property type="molecule type" value="Genomic_DNA"/>
</dbReference>
<name>A0ABQ7QSQ9_PLUXY</name>
<accession>A0ABQ7QSQ9</accession>
<gene>
    <name evidence="1" type="ORF">JYU34_006737</name>
</gene>
<evidence type="ECO:0000313" key="1">
    <source>
        <dbReference type="EMBL" id="KAG7308088.1"/>
    </source>
</evidence>
<protein>
    <submittedName>
        <fullName evidence="1">Uncharacterized protein</fullName>
    </submittedName>
</protein>
<dbReference type="Proteomes" id="UP000823941">
    <property type="component" value="Chromosome 9"/>
</dbReference>
<reference evidence="1 2" key="1">
    <citation type="submission" date="2021-06" db="EMBL/GenBank/DDBJ databases">
        <title>A haploid diamondback moth (Plutella xylostella L.) genome assembly resolves 31 chromosomes and identifies a diamide resistance mutation.</title>
        <authorList>
            <person name="Ward C.M."/>
            <person name="Perry K.D."/>
            <person name="Baker G."/>
            <person name="Powis K."/>
            <person name="Heckel D.G."/>
            <person name="Baxter S.W."/>
        </authorList>
    </citation>
    <scope>NUCLEOTIDE SEQUENCE [LARGE SCALE GENOMIC DNA]</scope>
    <source>
        <strain evidence="1 2">LV</strain>
        <tissue evidence="1">Single pupa</tissue>
    </source>
</reference>
<comment type="caution">
    <text evidence="1">The sequence shown here is derived from an EMBL/GenBank/DDBJ whole genome shotgun (WGS) entry which is preliminary data.</text>
</comment>